<reference evidence="2 3" key="2">
    <citation type="submission" date="2024-05" db="EMBL/GenBank/DDBJ databases">
        <authorList>
            <person name="Chen Y."/>
            <person name="Shah S."/>
            <person name="Dougan E. K."/>
            <person name="Thang M."/>
            <person name="Chan C."/>
        </authorList>
    </citation>
    <scope>NUCLEOTIDE SEQUENCE [LARGE SCALE GENOMIC DNA]</scope>
</reference>
<reference evidence="1" key="1">
    <citation type="submission" date="2022-10" db="EMBL/GenBank/DDBJ databases">
        <authorList>
            <person name="Chen Y."/>
            <person name="Dougan E. K."/>
            <person name="Chan C."/>
            <person name="Rhodes N."/>
            <person name="Thang M."/>
        </authorList>
    </citation>
    <scope>NUCLEOTIDE SEQUENCE</scope>
</reference>
<sequence length="124" mass="12867">MILDRDTNGCCPTALSVKNRDSCRSRRKKNRGVSEEGGGFPVFAAIDFPIDPPGGDSNLISLATAATALTPQQGLTPLLPRLSSCAMDIMERLAGAGNARAPPGTGELPDALLLCWGPGCNSRG</sequence>
<gene>
    <name evidence="1" type="ORF">C1SCF055_LOCUS3902</name>
</gene>
<accession>A0A9P1FFZ9</accession>
<dbReference type="AlphaFoldDB" id="A0A9P1FFZ9"/>
<dbReference type="EMBL" id="CAMXCT020000213">
    <property type="protein sequence ID" value="CAL1128979.1"/>
    <property type="molecule type" value="Genomic_DNA"/>
</dbReference>
<evidence type="ECO:0000313" key="1">
    <source>
        <dbReference type="EMBL" id="CAI3975604.1"/>
    </source>
</evidence>
<comment type="caution">
    <text evidence="1">The sequence shown here is derived from an EMBL/GenBank/DDBJ whole genome shotgun (WGS) entry which is preliminary data.</text>
</comment>
<dbReference type="EMBL" id="CAMXCT010000213">
    <property type="protein sequence ID" value="CAI3975604.1"/>
    <property type="molecule type" value="Genomic_DNA"/>
</dbReference>
<proteinExistence type="predicted"/>
<evidence type="ECO:0000313" key="2">
    <source>
        <dbReference type="EMBL" id="CAL4762916.1"/>
    </source>
</evidence>
<dbReference type="Proteomes" id="UP001152797">
    <property type="component" value="Unassembled WGS sequence"/>
</dbReference>
<organism evidence="1">
    <name type="scientific">Cladocopium goreaui</name>
    <dbReference type="NCBI Taxonomy" id="2562237"/>
    <lineage>
        <taxon>Eukaryota</taxon>
        <taxon>Sar</taxon>
        <taxon>Alveolata</taxon>
        <taxon>Dinophyceae</taxon>
        <taxon>Suessiales</taxon>
        <taxon>Symbiodiniaceae</taxon>
        <taxon>Cladocopium</taxon>
    </lineage>
</organism>
<evidence type="ECO:0000313" key="3">
    <source>
        <dbReference type="Proteomes" id="UP001152797"/>
    </source>
</evidence>
<protein>
    <submittedName>
        <fullName evidence="1">Uncharacterized protein</fullName>
    </submittedName>
</protein>
<name>A0A9P1FFZ9_9DINO</name>
<dbReference type="EMBL" id="CAMXCT030000213">
    <property type="protein sequence ID" value="CAL4762916.1"/>
    <property type="molecule type" value="Genomic_DNA"/>
</dbReference>
<keyword evidence="3" id="KW-1185">Reference proteome</keyword>